<evidence type="ECO:0000313" key="1">
    <source>
        <dbReference type="EMBL" id="WHX50554.1"/>
    </source>
</evidence>
<name>A0AA95IAV4_9BACL</name>
<dbReference type="KEGG" id="pwn:QNH46_07880"/>
<reference evidence="1" key="1">
    <citation type="submission" date="2023-05" db="EMBL/GenBank/DDBJ databases">
        <title>Comparative genomics of Bacillaceae isolates and their secondary metabolite potential.</title>
        <authorList>
            <person name="Song L."/>
            <person name="Nielsen L.J."/>
            <person name="Mohite O."/>
            <person name="Xu X."/>
            <person name="Weber T."/>
            <person name="Kovacs A.T."/>
        </authorList>
    </citation>
    <scope>NUCLEOTIDE SEQUENCE</scope>
    <source>
        <strain evidence="1">B2_4</strain>
    </source>
</reference>
<accession>A0AA95IAV4</accession>
<dbReference type="EMBL" id="CP126084">
    <property type="protein sequence ID" value="WHX50554.1"/>
    <property type="molecule type" value="Genomic_DNA"/>
</dbReference>
<evidence type="ECO:0000313" key="2">
    <source>
        <dbReference type="Proteomes" id="UP001177943"/>
    </source>
</evidence>
<sequence length="131" mass="14525">MTITLGDVVNWLETVIDSTYWYVGKIDGKKEQCIGLYNTTGAQPRLALGGLEATGYVIKPISILVHWGRNADVAERKAQEVYNAFFGVSGAMIGGKRVTQFQMVTPQPVNVGTDSEGVFEYVIEVHIYHER</sequence>
<gene>
    <name evidence="1" type="ORF">QNH46_07880</name>
</gene>
<dbReference type="Proteomes" id="UP001177943">
    <property type="component" value="Chromosome"/>
</dbReference>
<dbReference type="RefSeq" id="WP_283927615.1">
    <property type="nucleotide sequence ID" value="NZ_CP126084.1"/>
</dbReference>
<dbReference type="AlphaFoldDB" id="A0AA95IAV4"/>
<dbReference type="Pfam" id="PF12691">
    <property type="entry name" value="Phage_tail_terminator_6"/>
    <property type="match status" value="1"/>
</dbReference>
<organism evidence="1 2">
    <name type="scientific">Paenibacillus woosongensis</name>
    <dbReference type="NCBI Taxonomy" id="307580"/>
    <lineage>
        <taxon>Bacteria</taxon>
        <taxon>Bacillati</taxon>
        <taxon>Bacillota</taxon>
        <taxon>Bacilli</taxon>
        <taxon>Bacillales</taxon>
        <taxon>Paenibacillaceae</taxon>
        <taxon>Paenibacillus</taxon>
    </lineage>
</organism>
<dbReference type="InterPro" id="IPR024411">
    <property type="entry name" value="Tail_terminator_phage"/>
</dbReference>
<proteinExistence type="predicted"/>
<protein>
    <submittedName>
        <fullName evidence="1">Minor capsid protein</fullName>
    </submittedName>
</protein>